<protein>
    <submittedName>
        <fullName evidence="2">Uncharacterized protein</fullName>
    </submittedName>
</protein>
<dbReference type="EMBL" id="AP003726">
    <property type="protein sequence ID" value="BAD53784.1"/>
    <property type="molecule type" value="Genomic_DNA"/>
</dbReference>
<dbReference type="Proteomes" id="UP000000763">
    <property type="component" value="Chromosome 6"/>
</dbReference>
<gene>
    <name evidence="2" type="primary">P0596H10.29</name>
</gene>
<reference evidence="3" key="2">
    <citation type="journal article" date="2008" name="Nucleic Acids Res.">
        <title>The rice annotation project database (RAP-DB): 2008 update.</title>
        <authorList>
            <consortium name="The rice annotation project (RAP)"/>
        </authorList>
    </citation>
    <scope>GENOME REANNOTATION</scope>
    <source>
        <strain evidence="3">cv. Nipponbare</strain>
    </source>
</reference>
<feature type="region of interest" description="Disordered" evidence="1">
    <location>
        <begin position="1"/>
        <end position="33"/>
    </location>
</feature>
<sequence>MPPPALGSPSSSQLTSHEACRRQPHQRRSLSSSHWCRSRMVRLRLNCPLTVSASVESAAAFTAHGCDGASLPRREGERGRKKGSKRD</sequence>
<evidence type="ECO:0000313" key="2">
    <source>
        <dbReference type="EMBL" id="BAD53784.1"/>
    </source>
</evidence>
<evidence type="ECO:0000256" key="1">
    <source>
        <dbReference type="SAM" id="MobiDB-lite"/>
    </source>
</evidence>
<evidence type="ECO:0000313" key="3">
    <source>
        <dbReference type="Proteomes" id="UP000000763"/>
    </source>
</evidence>
<reference evidence="3" key="1">
    <citation type="journal article" date="2005" name="Nature">
        <title>The map-based sequence of the rice genome.</title>
        <authorList>
            <consortium name="International rice genome sequencing project (IRGSP)"/>
            <person name="Matsumoto T."/>
            <person name="Wu J."/>
            <person name="Kanamori H."/>
            <person name="Katayose Y."/>
            <person name="Fujisawa M."/>
            <person name="Namiki N."/>
            <person name="Mizuno H."/>
            <person name="Yamamoto K."/>
            <person name="Antonio B.A."/>
            <person name="Baba T."/>
            <person name="Sakata K."/>
            <person name="Nagamura Y."/>
            <person name="Aoki H."/>
            <person name="Arikawa K."/>
            <person name="Arita K."/>
            <person name="Bito T."/>
            <person name="Chiden Y."/>
            <person name="Fujitsuka N."/>
            <person name="Fukunaka R."/>
            <person name="Hamada M."/>
            <person name="Harada C."/>
            <person name="Hayashi A."/>
            <person name="Hijishita S."/>
            <person name="Honda M."/>
            <person name="Hosokawa S."/>
            <person name="Ichikawa Y."/>
            <person name="Idonuma A."/>
            <person name="Iijima M."/>
            <person name="Ikeda M."/>
            <person name="Ikeno M."/>
            <person name="Ito K."/>
            <person name="Ito S."/>
            <person name="Ito T."/>
            <person name="Ito Y."/>
            <person name="Ito Y."/>
            <person name="Iwabuchi A."/>
            <person name="Kamiya K."/>
            <person name="Karasawa W."/>
            <person name="Kurita K."/>
            <person name="Katagiri S."/>
            <person name="Kikuta A."/>
            <person name="Kobayashi H."/>
            <person name="Kobayashi N."/>
            <person name="Machita K."/>
            <person name="Maehara T."/>
            <person name="Masukawa M."/>
            <person name="Mizubayashi T."/>
            <person name="Mukai Y."/>
            <person name="Nagasaki H."/>
            <person name="Nagata Y."/>
            <person name="Naito S."/>
            <person name="Nakashima M."/>
            <person name="Nakama Y."/>
            <person name="Nakamichi Y."/>
            <person name="Nakamura M."/>
            <person name="Meguro A."/>
            <person name="Negishi M."/>
            <person name="Ohta I."/>
            <person name="Ohta T."/>
            <person name="Okamoto M."/>
            <person name="Ono N."/>
            <person name="Saji S."/>
            <person name="Sakaguchi M."/>
            <person name="Sakai K."/>
            <person name="Shibata M."/>
            <person name="Shimokawa T."/>
            <person name="Song J."/>
            <person name="Takazaki Y."/>
            <person name="Terasawa K."/>
            <person name="Tsugane M."/>
            <person name="Tsuji K."/>
            <person name="Ueda S."/>
            <person name="Waki K."/>
            <person name="Yamagata H."/>
            <person name="Yamamoto M."/>
            <person name="Yamamoto S."/>
            <person name="Yamane H."/>
            <person name="Yoshiki S."/>
            <person name="Yoshihara R."/>
            <person name="Yukawa K."/>
            <person name="Zhong H."/>
            <person name="Yano M."/>
            <person name="Yuan Q."/>
            <person name="Ouyang S."/>
            <person name="Liu J."/>
            <person name="Jones K.M."/>
            <person name="Gansberger K."/>
            <person name="Moffat K."/>
            <person name="Hill J."/>
            <person name="Bera J."/>
            <person name="Fadrosh D."/>
            <person name="Jin S."/>
            <person name="Johri S."/>
            <person name="Kim M."/>
            <person name="Overton L."/>
            <person name="Reardon M."/>
            <person name="Tsitrin T."/>
            <person name="Vuong H."/>
            <person name="Weaver B."/>
            <person name="Ciecko A."/>
            <person name="Tallon L."/>
            <person name="Jackson J."/>
            <person name="Pai G."/>
            <person name="Aken S.V."/>
            <person name="Utterback T."/>
            <person name="Reidmuller S."/>
            <person name="Feldblyum T."/>
            <person name="Hsiao J."/>
            <person name="Zismann V."/>
            <person name="Iobst S."/>
            <person name="de Vazeille A.R."/>
            <person name="Buell C.R."/>
            <person name="Ying K."/>
            <person name="Li Y."/>
            <person name="Lu T."/>
            <person name="Huang Y."/>
            <person name="Zhao Q."/>
            <person name="Feng Q."/>
            <person name="Zhang L."/>
            <person name="Zhu J."/>
            <person name="Weng Q."/>
            <person name="Mu J."/>
            <person name="Lu Y."/>
            <person name="Fan D."/>
            <person name="Liu Y."/>
            <person name="Guan J."/>
            <person name="Zhang Y."/>
            <person name="Yu S."/>
            <person name="Liu X."/>
            <person name="Zhang Y."/>
            <person name="Hong G."/>
            <person name="Han B."/>
            <person name="Choisne N."/>
            <person name="Demange N."/>
            <person name="Orjeda G."/>
            <person name="Samain S."/>
            <person name="Cattolico L."/>
            <person name="Pelletier E."/>
            <person name="Couloux A."/>
            <person name="Segurens B."/>
            <person name="Wincker P."/>
            <person name="D'Hont A."/>
            <person name="Scarpelli C."/>
            <person name="Weissenbach J."/>
            <person name="Salanoubat M."/>
            <person name="Quetier F."/>
            <person name="Yu Y."/>
            <person name="Kim H.R."/>
            <person name="Rambo T."/>
            <person name="Currie J."/>
            <person name="Collura K."/>
            <person name="Luo M."/>
            <person name="Yang T."/>
            <person name="Ammiraju J.S.S."/>
            <person name="Engler F."/>
            <person name="Soderlund C."/>
            <person name="Wing R.A."/>
            <person name="Palmer L.E."/>
            <person name="de la Bastide M."/>
            <person name="Spiegel L."/>
            <person name="Nascimento L."/>
            <person name="Zutavern T."/>
            <person name="O'Shaughnessy A."/>
            <person name="Dike S."/>
            <person name="Dedhia N."/>
            <person name="Preston R."/>
            <person name="Balija V."/>
            <person name="McCombie W.R."/>
            <person name="Chow T."/>
            <person name="Chen H."/>
            <person name="Chung M."/>
            <person name="Chen C."/>
            <person name="Shaw J."/>
            <person name="Wu H."/>
            <person name="Hsiao K."/>
            <person name="Chao Y."/>
            <person name="Chu M."/>
            <person name="Cheng C."/>
            <person name="Hour A."/>
            <person name="Lee P."/>
            <person name="Lin S."/>
            <person name="Lin Y."/>
            <person name="Liou J."/>
            <person name="Liu S."/>
            <person name="Hsing Y."/>
            <person name="Raghuvanshi S."/>
            <person name="Mohanty A."/>
            <person name="Bharti A.K."/>
            <person name="Gaur A."/>
            <person name="Gupta V."/>
            <person name="Kumar D."/>
            <person name="Ravi V."/>
            <person name="Vij S."/>
            <person name="Kapur A."/>
            <person name="Khurana P."/>
            <person name="Khurana P."/>
            <person name="Khurana J.P."/>
            <person name="Tyagi A.K."/>
            <person name="Gaikwad K."/>
            <person name="Singh A."/>
            <person name="Dalal V."/>
            <person name="Srivastava S."/>
            <person name="Dixit A."/>
            <person name="Pal A.K."/>
            <person name="Ghazi I.A."/>
            <person name="Yadav M."/>
            <person name="Pandit A."/>
            <person name="Bhargava A."/>
            <person name="Sureshbabu K."/>
            <person name="Batra K."/>
            <person name="Sharma T.R."/>
            <person name="Mohapatra T."/>
            <person name="Singh N.K."/>
            <person name="Messing J."/>
            <person name="Nelson A.B."/>
            <person name="Fuks G."/>
            <person name="Kavchok S."/>
            <person name="Keizer G."/>
            <person name="Linton E."/>
            <person name="Llaca V."/>
            <person name="Song R."/>
            <person name="Tanyolac B."/>
            <person name="Young S."/>
            <person name="Ho-Il K."/>
            <person name="Hahn J.H."/>
            <person name="Sangsakoo G."/>
            <person name="Vanavichit A."/>
            <person name="de Mattos Luiz.A.T."/>
            <person name="Zimmer P.D."/>
            <person name="Malone G."/>
            <person name="Dellagostin O."/>
            <person name="de Oliveira A.C."/>
            <person name="Bevan M."/>
            <person name="Bancroft I."/>
            <person name="Minx P."/>
            <person name="Cordum H."/>
            <person name="Wilson R."/>
            <person name="Cheng Z."/>
            <person name="Jin W."/>
            <person name="Jiang J."/>
            <person name="Leong S.A."/>
            <person name="Iwama H."/>
            <person name="Gojobori T."/>
            <person name="Itoh T."/>
            <person name="Niimura Y."/>
            <person name="Fujii Y."/>
            <person name="Habara T."/>
            <person name="Sakai H."/>
            <person name="Sato Y."/>
            <person name="Wilson G."/>
            <person name="Kumar K."/>
            <person name="McCouch S."/>
            <person name="Juretic N."/>
            <person name="Hoen D."/>
            <person name="Wright S."/>
            <person name="Bruskiewich R."/>
            <person name="Bureau T."/>
            <person name="Miyao A."/>
            <person name="Hirochika H."/>
            <person name="Nishikawa T."/>
            <person name="Kadowaki K."/>
            <person name="Sugiura M."/>
            <person name="Burr B."/>
            <person name="Sasaki T."/>
        </authorList>
    </citation>
    <scope>NUCLEOTIDE SEQUENCE [LARGE SCALE GENOMIC DNA]</scope>
    <source>
        <strain evidence="3">cv. Nipponbare</strain>
    </source>
</reference>
<dbReference type="AlphaFoldDB" id="Q5Z8X0"/>
<feature type="region of interest" description="Disordered" evidence="1">
    <location>
        <begin position="62"/>
        <end position="87"/>
    </location>
</feature>
<organism evidence="2 3">
    <name type="scientific">Oryza sativa subsp. japonica</name>
    <name type="common">Rice</name>
    <dbReference type="NCBI Taxonomy" id="39947"/>
    <lineage>
        <taxon>Eukaryota</taxon>
        <taxon>Viridiplantae</taxon>
        <taxon>Streptophyta</taxon>
        <taxon>Embryophyta</taxon>
        <taxon>Tracheophyta</taxon>
        <taxon>Spermatophyta</taxon>
        <taxon>Magnoliopsida</taxon>
        <taxon>Liliopsida</taxon>
        <taxon>Poales</taxon>
        <taxon>Poaceae</taxon>
        <taxon>BOP clade</taxon>
        <taxon>Oryzoideae</taxon>
        <taxon>Oryzeae</taxon>
        <taxon>Oryzinae</taxon>
        <taxon>Oryza</taxon>
        <taxon>Oryza sativa</taxon>
    </lineage>
</organism>
<name>Q5Z8X0_ORYSJ</name>
<accession>Q5Z8X0</accession>
<proteinExistence type="predicted"/>